<name>A0A6P8HDE6_ACTTE</name>
<feature type="domain" description="COG4 transport protein middle alpha-helical bundle" evidence="12">
    <location>
        <begin position="165"/>
        <end position="477"/>
    </location>
</feature>
<dbReference type="GO" id="GO:0007030">
    <property type="term" value="P:Golgi organization"/>
    <property type="evidence" value="ECO:0007669"/>
    <property type="project" value="TreeGrafter"/>
</dbReference>
<dbReference type="Proteomes" id="UP000515163">
    <property type="component" value="Unplaced"/>
</dbReference>
<comment type="subcellular location">
    <subcellularLocation>
        <location evidence="10">Endomembrane system</location>
        <topology evidence="10">Peripheral membrane protein</topology>
        <orientation evidence="10">Cytoplasmic side</orientation>
    </subcellularLocation>
    <subcellularLocation>
        <location evidence="2">Golgi apparatus membrane</location>
        <topology evidence="2">Peripheral membrane protein</topology>
    </subcellularLocation>
</comment>
<dbReference type="RefSeq" id="XP_031553701.1">
    <property type="nucleotide sequence ID" value="XM_031697841.1"/>
</dbReference>
<evidence type="ECO:0000313" key="14">
    <source>
        <dbReference type="RefSeq" id="XP_031553701.1"/>
    </source>
</evidence>
<reference evidence="14" key="1">
    <citation type="submission" date="2025-08" db="UniProtKB">
        <authorList>
            <consortium name="RefSeq"/>
        </authorList>
    </citation>
    <scope>IDENTIFICATION</scope>
</reference>
<dbReference type="Gene3D" id="1.10.287.1060">
    <property type="entry name" value="ESAT-6-like"/>
    <property type="match status" value="1"/>
</dbReference>
<evidence type="ECO:0000256" key="7">
    <source>
        <dbReference type="ARBA" id="ARBA00022927"/>
    </source>
</evidence>
<evidence type="ECO:0000313" key="13">
    <source>
        <dbReference type="Proteomes" id="UP000515163"/>
    </source>
</evidence>
<comment type="subunit">
    <text evidence="4">Component of the conserved oligomeric Golgi complex which is composed of eight different subunits and is required for normal Golgi morphology and localization.</text>
</comment>
<dbReference type="InParanoid" id="A0A6P8HDE6"/>
<comment type="similarity">
    <text evidence="3">Belongs to the COG4 family.</text>
</comment>
<dbReference type="GO" id="GO:0000139">
    <property type="term" value="C:Golgi membrane"/>
    <property type="evidence" value="ECO:0007669"/>
    <property type="project" value="UniProtKB-SubCell"/>
</dbReference>
<dbReference type="InterPro" id="IPR048684">
    <property type="entry name" value="COG4_C"/>
</dbReference>
<evidence type="ECO:0000256" key="8">
    <source>
        <dbReference type="ARBA" id="ARBA00023034"/>
    </source>
</evidence>
<evidence type="ECO:0000256" key="1">
    <source>
        <dbReference type="ARBA" id="ARBA00003627"/>
    </source>
</evidence>
<dbReference type="Pfam" id="PF08318">
    <property type="entry name" value="COG4_m"/>
    <property type="match status" value="1"/>
</dbReference>
<dbReference type="PANTHER" id="PTHR24016">
    <property type="entry name" value="CONSERVED OLIGOMERIC GOLGI COMPLEX SUBUNIT 4"/>
    <property type="match status" value="1"/>
</dbReference>
<dbReference type="KEGG" id="aten:116290739"/>
<dbReference type="AlphaFoldDB" id="A0A6P8HDE6"/>
<dbReference type="GO" id="GO:0017119">
    <property type="term" value="C:Golgi transport complex"/>
    <property type="evidence" value="ECO:0007669"/>
    <property type="project" value="TreeGrafter"/>
</dbReference>
<dbReference type="FunCoup" id="A0A6P8HDE6">
    <property type="interactions" value="2208"/>
</dbReference>
<dbReference type="Pfam" id="PF20662">
    <property type="entry name" value="COG4_C"/>
    <property type="match status" value="1"/>
</dbReference>
<dbReference type="OrthoDB" id="47059at2759"/>
<keyword evidence="13" id="KW-1185">Reference proteome</keyword>
<dbReference type="Pfam" id="PF20663">
    <property type="entry name" value="COG4_N"/>
    <property type="match status" value="1"/>
</dbReference>
<dbReference type="InterPro" id="IPR048682">
    <property type="entry name" value="COG4"/>
</dbReference>
<keyword evidence="6" id="KW-0813">Transport</keyword>
<dbReference type="GeneID" id="116290739"/>
<dbReference type="PANTHER" id="PTHR24016:SF0">
    <property type="entry name" value="CONSERVED OLIGOMERIC GOLGI COMPLEX SUBUNIT 4"/>
    <property type="match status" value="1"/>
</dbReference>
<dbReference type="Gene3D" id="1.20.58.1970">
    <property type="match status" value="1"/>
</dbReference>
<comment type="function">
    <text evidence="1">Required for normal Golgi function.</text>
</comment>
<sequence length="750" mass="84589">MAADNELDVFSLTKISEIEEAYGQIHLKEQQLNNELDSILEDQTRLDAKMNTLQNVVSSLGLVMRDANHLYSMISHTSNLAEKVSSKVRLLDLVKNRVQETMKQVDDILDLKACVNGVQNALDTENYEQAAAHIHRYLSLDENILRQLIGDSKEVSDLSGAFVLLHEAEIKLKQVVNEKFDAAIKIGDRNAVERFFKIFPLLGQHQIGLEKYAKYLSAKIALLSQKNLEQAEETKSSDRHGNVVFANSLTMLFENIARIVEEHQPFVETFYGPGRMGTLLLELQTECDKQSTQILDMFEKHRGVREKLKSVERNIGVKSSSTTERYDPRDLDILLGEIVLMNSRTELYLHFLENKIMGDKEGISEDDALPDTKGILDKLITNSGVNRRMQELIGYYIKMEEYFMKETAMKAVRMDYCEADQNGAVTSSMVDDVFFIIQKSVRRSLSSTCVDAVCAMLNHAGAFLSSDYRDVLNTEIKSGFPTGSIDLSGVFQGKIQVGLSSTAESDAARKVFLVTLNNLEVSSENIQKLKKDLEIECERNPNLGDAAKLKLESCLSDLFSTSEIFKELLQGGVYQLCNSAILPRLKPIIDGFTSINHNITEEEFAYFEVNDPFVQNFITNLDAVLSSFKGPLTASNYDSLVSFVTTDITTQLEKVVIKANFNRLGALQFDKELRSLVGYLTAITQWTIRDKFARLTQVSTLLNLEKVSEIMDYWGANSGPLTWRLTPAEVRQVLGLRIDFRSEDINRLKL</sequence>
<dbReference type="SMART" id="SM00762">
    <property type="entry name" value="Cog4"/>
    <property type="match status" value="1"/>
</dbReference>
<accession>A0A6P8HDE6</accession>
<keyword evidence="9" id="KW-0472">Membrane</keyword>
<dbReference type="FunFam" id="1.20.58.1970:FF:000002">
    <property type="entry name" value="Oligomeric Golgi complex subunit"/>
    <property type="match status" value="1"/>
</dbReference>
<dbReference type="InterPro" id="IPR048680">
    <property type="entry name" value="COG4_N"/>
</dbReference>
<evidence type="ECO:0000259" key="12">
    <source>
        <dbReference type="SMART" id="SM00762"/>
    </source>
</evidence>
<evidence type="ECO:0000256" key="6">
    <source>
        <dbReference type="ARBA" id="ARBA00022448"/>
    </source>
</evidence>
<dbReference type="InterPro" id="IPR013167">
    <property type="entry name" value="COG4_M"/>
</dbReference>
<evidence type="ECO:0000256" key="11">
    <source>
        <dbReference type="ARBA" id="ARBA00031340"/>
    </source>
</evidence>
<dbReference type="GO" id="GO:0015031">
    <property type="term" value="P:protein transport"/>
    <property type="evidence" value="ECO:0007669"/>
    <property type="project" value="UniProtKB-KW"/>
</dbReference>
<evidence type="ECO:0000256" key="5">
    <source>
        <dbReference type="ARBA" id="ARBA00020975"/>
    </source>
</evidence>
<gene>
    <name evidence="14" type="primary">LOC116290739</name>
</gene>
<dbReference type="GO" id="GO:0006890">
    <property type="term" value="P:retrograde vesicle-mediated transport, Golgi to endoplasmic reticulum"/>
    <property type="evidence" value="ECO:0007669"/>
    <property type="project" value="TreeGrafter"/>
</dbReference>
<evidence type="ECO:0000256" key="3">
    <source>
        <dbReference type="ARBA" id="ARBA00009215"/>
    </source>
</evidence>
<evidence type="ECO:0000256" key="2">
    <source>
        <dbReference type="ARBA" id="ARBA00004395"/>
    </source>
</evidence>
<keyword evidence="7" id="KW-0653">Protein transport</keyword>
<keyword evidence="8" id="KW-0333">Golgi apparatus</keyword>
<organism evidence="13 14">
    <name type="scientific">Actinia tenebrosa</name>
    <name type="common">Australian red waratah sea anemone</name>
    <dbReference type="NCBI Taxonomy" id="6105"/>
    <lineage>
        <taxon>Eukaryota</taxon>
        <taxon>Metazoa</taxon>
        <taxon>Cnidaria</taxon>
        <taxon>Anthozoa</taxon>
        <taxon>Hexacorallia</taxon>
        <taxon>Actiniaria</taxon>
        <taxon>Actiniidae</taxon>
        <taxon>Actinia</taxon>
    </lineage>
</organism>
<protein>
    <recommendedName>
        <fullName evidence="5">Conserved oligomeric Golgi complex subunit 4</fullName>
    </recommendedName>
    <alternativeName>
        <fullName evidence="11">Component of oligomeric Golgi complex 4</fullName>
    </alternativeName>
</protein>
<evidence type="ECO:0000256" key="4">
    <source>
        <dbReference type="ARBA" id="ARBA00011166"/>
    </source>
</evidence>
<proteinExistence type="inferred from homology"/>
<evidence type="ECO:0000256" key="9">
    <source>
        <dbReference type="ARBA" id="ARBA00023136"/>
    </source>
</evidence>
<evidence type="ECO:0000256" key="10">
    <source>
        <dbReference type="ARBA" id="ARBA00029433"/>
    </source>
</evidence>